<protein>
    <recommendedName>
        <fullName evidence="14">Polypeptide N-acetylgalactosaminyltransferase</fullName>
        <ecNumber evidence="14">2.4.1.-</ecNumber>
    </recommendedName>
    <alternativeName>
        <fullName evidence="14">Protein-UDP acetylgalactosaminyltransferase</fullName>
    </alternativeName>
</protein>
<dbReference type="FunFam" id="3.90.550.10:FF:000053">
    <property type="entry name" value="Polypeptide N-acetylgalactosaminyltransferase"/>
    <property type="match status" value="1"/>
</dbReference>
<dbReference type="InterPro" id="IPR029044">
    <property type="entry name" value="Nucleotide-diphossugar_trans"/>
</dbReference>
<evidence type="ECO:0000256" key="8">
    <source>
        <dbReference type="ARBA" id="ARBA00022989"/>
    </source>
</evidence>
<dbReference type="CDD" id="cd02510">
    <property type="entry name" value="pp-GalNAc-T"/>
    <property type="match status" value="1"/>
</dbReference>
<evidence type="ECO:0000256" key="5">
    <source>
        <dbReference type="ARBA" id="ARBA00022692"/>
    </source>
</evidence>
<organism evidence="17 18">
    <name type="scientific">Syphacia muris</name>
    <dbReference type="NCBI Taxonomy" id="451379"/>
    <lineage>
        <taxon>Eukaryota</taxon>
        <taxon>Metazoa</taxon>
        <taxon>Ecdysozoa</taxon>
        <taxon>Nematoda</taxon>
        <taxon>Chromadorea</taxon>
        <taxon>Rhabditida</taxon>
        <taxon>Spirurina</taxon>
        <taxon>Oxyuridomorpha</taxon>
        <taxon>Oxyuroidea</taxon>
        <taxon>Oxyuridae</taxon>
        <taxon>Syphacia</taxon>
    </lineage>
</organism>
<feature type="signal peptide" evidence="15">
    <location>
        <begin position="1"/>
        <end position="32"/>
    </location>
</feature>
<dbReference type="InterPro" id="IPR001173">
    <property type="entry name" value="Glyco_trans_2-like"/>
</dbReference>
<dbReference type="InterPro" id="IPR000772">
    <property type="entry name" value="Ricin_B_lectin"/>
</dbReference>
<dbReference type="Pfam" id="PF00652">
    <property type="entry name" value="Ricin_B_lectin"/>
    <property type="match status" value="1"/>
</dbReference>
<keyword evidence="5" id="KW-0812">Transmembrane</keyword>
<evidence type="ECO:0000256" key="1">
    <source>
        <dbReference type="ARBA" id="ARBA00001936"/>
    </source>
</evidence>
<dbReference type="GO" id="GO:0005112">
    <property type="term" value="F:Notch binding"/>
    <property type="evidence" value="ECO:0007669"/>
    <property type="project" value="TreeGrafter"/>
</dbReference>
<comment type="pathway">
    <text evidence="3 14">Protein modification; protein glycosylation.</text>
</comment>
<dbReference type="EC" id="2.4.1.-" evidence="14"/>
<evidence type="ECO:0000256" key="12">
    <source>
        <dbReference type="ARBA" id="ARBA00023180"/>
    </source>
</evidence>
<dbReference type="SMART" id="SM00458">
    <property type="entry name" value="RICIN"/>
    <property type="match status" value="1"/>
</dbReference>
<dbReference type="PANTHER" id="PTHR11675:SF63">
    <property type="entry name" value="POLYPEPTIDE N-ACETYLGALACTOSAMINYLTRANSFERASE"/>
    <property type="match status" value="1"/>
</dbReference>
<dbReference type="InterPro" id="IPR035992">
    <property type="entry name" value="Ricin_B-like_lectins"/>
</dbReference>
<keyword evidence="9 14" id="KW-0333">Golgi apparatus</keyword>
<evidence type="ECO:0000256" key="10">
    <source>
        <dbReference type="ARBA" id="ARBA00023136"/>
    </source>
</evidence>
<keyword evidence="8" id="KW-1133">Transmembrane helix</keyword>
<comment type="similarity">
    <text evidence="4 14">Belongs to the glycosyltransferase 2 family. GalNAc-T subfamily.</text>
</comment>
<evidence type="ECO:0000313" key="17">
    <source>
        <dbReference type="Proteomes" id="UP000046393"/>
    </source>
</evidence>
<reference evidence="18" key="1">
    <citation type="submission" date="2017-02" db="UniProtKB">
        <authorList>
            <consortium name="WormBaseParasite"/>
        </authorList>
    </citation>
    <scope>IDENTIFICATION</scope>
</reference>
<keyword evidence="13 14" id="KW-0464">Manganese</keyword>
<dbReference type="SUPFAM" id="SSF53448">
    <property type="entry name" value="Nucleotide-diphospho-sugar transferases"/>
    <property type="match status" value="1"/>
</dbReference>
<dbReference type="UniPathway" id="UPA00378"/>
<dbReference type="GO" id="GO:0004653">
    <property type="term" value="F:polypeptide N-acetylgalactosaminyltransferase activity"/>
    <property type="evidence" value="ECO:0007669"/>
    <property type="project" value="TreeGrafter"/>
</dbReference>
<evidence type="ECO:0000256" key="7">
    <source>
        <dbReference type="ARBA" id="ARBA00022968"/>
    </source>
</evidence>
<evidence type="ECO:0000256" key="9">
    <source>
        <dbReference type="ARBA" id="ARBA00023034"/>
    </source>
</evidence>
<comment type="subcellular location">
    <subcellularLocation>
        <location evidence="2 14">Golgi apparatus membrane</location>
        <topology evidence="2 14">Single-pass type II membrane protein</topology>
    </subcellularLocation>
</comment>
<keyword evidence="11 14" id="KW-1015">Disulfide bond</keyword>
<accession>A0A0N5AUI0</accession>
<proteinExistence type="inferred from homology"/>
<feature type="domain" description="Ricin B lectin" evidence="16">
    <location>
        <begin position="485"/>
        <end position="607"/>
    </location>
</feature>
<keyword evidence="14" id="KW-0808">Transferase</keyword>
<dbReference type="AlphaFoldDB" id="A0A0N5AUI0"/>
<evidence type="ECO:0000256" key="4">
    <source>
        <dbReference type="ARBA" id="ARBA00005680"/>
    </source>
</evidence>
<evidence type="ECO:0000256" key="15">
    <source>
        <dbReference type="SAM" id="SignalP"/>
    </source>
</evidence>
<dbReference type="PROSITE" id="PS50231">
    <property type="entry name" value="RICIN_B_LECTIN"/>
    <property type="match status" value="1"/>
</dbReference>
<keyword evidence="14" id="KW-0328">Glycosyltransferase</keyword>
<keyword evidence="17" id="KW-1185">Reference proteome</keyword>
<evidence type="ECO:0000256" key="13">
    <source>
        <dbReference type="ARBA" id="ARBA00023211"/>
    </source>
</evidence>
<evidence type="ECO:0000256" key="14">
    <source>
        <dbReference type="RuleBase" id="RU361242"/>
    </source>
</evidence>
<dbReference type="SUPFAM" id="SSF50370">
    <property type="entry name" value="Ricin B-like lectins"/>
    <property type="match status" value="1"/>
</dbReference>
<sequence>MLRRGSQCVALTAICALLWLLTLIAYLNKVEDQKAVSEMLALRMNKTIPLRAQRFQINNKPENIVEQSEFPGEADKVPAQIKEEQLSLNEIPEVNLNKLAVIKNAEEKASTFCFIITKLYNKLFDEYVFNEWLSQKIGPRRKIPDVRHPLCSNETYADDLPTASIIICYYNEAPSVLIRSVNSILDRTPSHLIHEIILVDDSSDLDNGMEKKLQEYAAENWSQDIVRMLRTSHNEGLIRAKIFGANHATGSVLIFLDSHIEANEQWIEPLLDRIKSDPHNVVCPIIDIIDAETMKYIKSPICNGGMTWSLIFKWEYPSPSYFEDVRNFVRPLKSPTMAGGLFAIDRNYFNYLGQYDEGMDVWGAENVEISMRIWMCGGQLEIIPCSRVGHIFRKRRPYGFGVDSLGHNAARAANIWLDEYLEKFYEARPYLRGTDFGDISKMKQLREHLQCKSFDWYLKNVYPSLLQNNSKEHTQKISMLQSQKSSKYHIILRGTKLCLTGDSISGRLMKGAKILMERCQMSERNQMWRWTATGELRAMGSSNLCLDAFKGPRLLKCSMEGSYQQWSLQDGTKLFNPASGHCLSAINELSSIVETKFCSEASIWELAQISV</sequence>
<keyword evidence="7" id="KW-0735">Signal-anchor</keyword>
<dbReference type="Gene3D" id="2.80.10.50">
    <property type="match status" value="1"/>
</dbReference>
<evidence type="ECO:0000313" key="18">
    <source>
        <dbReference type="WBParaSite" id="SMUV_0000851701-mRNA-1"/>
    </source>
</evidence>
<dbReference type="Gene3D" id="3.90.550.10">
    <property type="entry name" value="Spore Coat Polysaccharide Biosynthesis Protein SpsA, Chain A"/>
    <property type="match status" value="1"/>
</dbReference>
<name>A0A0N5AUI0_9BILA</name>
<dbReference type="InterPro" id="IPR045885">
    <property type="entry name" value="GalNAc-T"/>
</dbReference>
<evidence type="ECO:0000256" key="3">
    <source>
        <dbReference type="ARBA" id="ARBA00004922"/>
    </source>
</evidence>
<evidence type="ECO:0000256" key="11">
    <source>
        <dbReference type="ARBA" id="ARBA00023157"/>
    </source>
</evidence>
<keyword evidence="10" id="KW-0472">Membrane</keyword>
<evidence type="ECO:0000259" key="16">
    <source>
        <dbReference type="SMART" id="SM00458"/>
    </source>
</evidence>
<dbReference type="Pfam" id="PF00535">
    <property type="entry name" value="Glycos_transf_2"/>
    <property type="match status" value="1"/>
</dbReference>
<dbReference type="GO" id="GO:0000139">
    <property type="term" value="C:Golgi membrane"/>
    <property type="evidence" value="ECO:0007669"/>
    <property type="project" value="UniProtKB-SubCell"/>
</dbReference>
<evidence type="ECO:0000256" key="6">
    <source>
        <dbReference type="ARBA" id="ARBA00022734"/>
    </source>
</evidence>
<dbReference type="GO" id="GO:0030246">
    <property type="term" value="F:carbohydrate binding"/>
    <property type="evidence" value="ECO:0007669"/>
    <property type="project" value="UniProtKB-KW"/>
</dbReference>
<dbReference type="PANTHER" id="PTHR11675">
    <property type="entry name" value="N-ACETYLGALACTOSAMINYLTRANSFERASE"/>
    <property type="match status" value="1"/>
</dbReference>
<dbReference type="GO" id="GO:0006493">
    <property type="term" value="P:protein O-linked glycosylation"/>
    <property type="evidence" value="ECO:0007669"/>
    <property type="project" value="TreeGrafter"/>
</dbReference>
<dbReference type="STRING" id="451379.A0A0N5AUI0"/>
<dbReference type="Proteomes" id="UP000046393">
    <property type="component" value="Unplaced"/>
</dbReference>
<feature type="chain" id="PRO_5005893465" description="Polypeptide N-acetylgalactosaminyltransferase" evidence="15">
    <location>
        <begin position="33"/>
        <end position="611"/>
    </location>
</feature>
<keyword evidence="6 14" id="KW-0430">Lectin</keyword>
<evidence type="ECO:0000256" key="2">
    <source>
        <dbReference type="ARBA" id="ARBA00004323"/>
    </source>
</evidence>
<dbReference type="GO" id="GO:0008593">
    <property type="term" value="P:regulation of Notch signaling pathway"/>
    <property type="evidence" value="ECO:0007669"/>
    <property type="project" value="TreeGrafter"/>
</dbReference>
<keyword evidence="12" id="KW-0325">Glycoprotein</keyword>
<keyword evidence="15" id="KW-0732">Signal</keyword>
<dbReference type="WBParaSite" id="SMUV_0000851701-mRNA-1">
    <property type="protein sequence ID" value="SMUV_0000851701-mRNA-1"/>
    <property type="gene ID" value="SMUV_0000851701"/>
</dbReference>
<comment type="cofactor">
    <cofactor evidence="1 14">
        <name>Mn(2+)</name>
        <dbReference type="ChEBI" id="CHEBI:29035"/>
    </cofactor>
</comment>